<sequence>MQILQYYGKSVKYATFLDVFLQKHKKTQTMKSKVIRIVFAAILLMNLSCTTDDFENEELNAAAKNVEKVNLSEKSQAAASKIIDSLKVNVNLKLAEPDGDPLNPKVK</sequence>
<organism evidence="1 2">
    <name type="scientific">Flavobacterium defluvii</name>
    <dbReference type="NCBI Taxonomy" id="370979"/>
    <lineage>
        <taxon>Bacteria</taxon>
        <taxon>Pseudomonadati</taxon>
        <taxon>Bacteroidota</taxon>
        <taxon>Flavobacteriia</taxon>
        <taxon>Flavobacteriales</taxon>
        <taxon>Flavobacteriaceae</taxon>
        <taxon>Flavobacterium</taxon>
    </lineage>
</organism>
<evidence type="ECO:0000313" key="2">
    <source>
        <dbReference type="Proteomes" id="UP000184071"/>
    </source>
</evidence>
<proteinExistence type="predicted"/>
<dbReference type="STRING" id="370979.SAMN05443663_109105"/>
<dbReference type="EMBL" id="FQWC01000009">
    <property type="protein sequence ID" value="SHH64712.1"/>
    <property type="molecule type" value="Genomic_DNA"/>
</dbReference>
<keyword evidence="2" id="KW-1185">Reference proteome</keyword>
<name>A0A1M5UNS6_9FLAO</name>
<dbReference type="Proteomes" id="UP000184071">
    <property type="component" value="Unassembled WGS sequence"/>
</dbReference>
<protein>
    <submittedName>
        <fullName evidence="1">Uncharacterized protein</fullName>
    </submittedName>
</protein>
<reference evidence="2" key="1">
    <citation type="submission" date="2016-11" db="EMBL/GenBank/DDBJ databases">
        <authorList>
            <person name="Varghese N."/>
            <person name="Submissions S."/>
        </authorList>
    </citation>
    <scope>NUCLEOTIDE SEQUENCE [LARGE SCALE GENOMIC DNA]</scope>
    <source>
        <strain evidence="2">DSM 17963</strain>
    </source>
</reference>
<accession>A0A1M5UNS6</accession>
<evidence type="ECO:0000313" key="1">
    <source>
        <dbReference type="EMBL" id="SHH64712.1"/>
    </source>
</evidence>
<dbReference type="AlphaFoldDB" id="A0A1M5UNS6"/>
<gene>
    <name evidence="1" type="ORF">SAMN05443663_109105</name>
</gene>